<evidence type="ECO:0000259" key="4">
    <source>
        <dbReference type="SMART" id="SM00244"/>
    </source>
</evidence>
<dbReference type="InterPro" id="IPR036013">
    <property type="entry name" value="Band_7/SPFH_dom_sf"/>
</dbReference>
<evidence type="ECO:0000256" key="2">
    <source>
        <dbReference type="SAM" id="MobiDB-lite"/>
    </source>
</evidence>
<dbReference type="InterPro" id="IPR001107">
    <property type="entry name" value="Band_7"/>
</dbReference>
<protein>
    <submittedName>
        <fullName evidence="5">Prohibitin family protein</fullName>
    </submittedName>
</protein>
<reference evidence="5" key="1">
    <citation type="submission" date="2020-08" db="EMBL/GenBank/DDBJ databases">
        <title>Genome public.</title>
        <authorList>
            <person name="Liu C."/>
            <person name="Sun Q."/>
        </authorList>
    </citation>
    <scope>NUCLEOTIDE SEQUENCE</scope>
    <source>
        <strain evidence="5">NSJ-32</strain>
    </source>
</reference>
<comment type="caution">
    <text evidence="5">The sequence shown here is derived from an EMBL/GenBank/DDBJ whole genome shotgun (WGS) entry which is preliminary data.</text>
</comment>
<feature type="transmembrane region" description="Helical" evidence="3">
    <location>
        <begin position="12"/>
        <end position="32"/>
    </location>
</feature>
<sequence>MNVTSDQTKKITKGVIILVIVALVVFIVLNSFTTVPAGHTGVVTKFGAVSDTVLEEGLHFKIPFITQVIYIDNRVLKTEVSSSSASKDLQTVESTIALNYRVNKTNSTSLYKNVGTDFENVIINPAIQECVKAVTAQYTAEELVTSRQEVGDRMRELLSEKITPYGLNIEIFNIISFDFSEEFNAAIEAKHTAQQNALKAEQDLARVKVEAEQQIEQAKAEAESYRLKNQEITKETLLMEWINKWDGKLPAVSGSGDTILDITDILNDSTLSSYSSGTETPSPETPVQDEDISTAE</sequence>
<dbReference type="PANTHER" id="PTHR23222">
    <property type="entry name" value="PROHIBITIN"/>
    <property type="match status" value="1"/>
</dbReference>
<dbReference type="GO" id="GO:0016020">
    <property type="term" value="C:membrane"/>
    <property type="evidence" value="ECO:0007669"/>
    <property type="project" value="InterPro"/>
</dbReference>
<dbReference type="AlphaFoldDB" id="A0A926I0H1"/>
<accession>A0A926I0H1</accession>
<dbReference type="PRINTS" id="PR00679">
    <property type="entry name" value="PROHIBITIN"/>
</dbReference>
<evidence type="ECO:0000256" key="3">
    <source>
        <dbReference type="SAM" id="Phobius"/>
    </source>
</evidence>
<dbReference type="SUPFAM" id="SSF117892">
    <property type="entry name" value="Band 7/SPFH domain"/>
    <property type="match status" value="1"/>
</dbReference>
<feature type="domain" description="Band 7" evidence="4">
    <location>
        <begin position="30"/>
        <end position="191"/>
    </location>
</feature>
<dbReference type="PANTHER" id="PTHR23222:SF0">
    <property type="entry name" value="PROHIBITIN 1"/>
    <property type="match status" value="1"/>
</dbReference>
<keyword evidence="1" id="KW-0175">Coiled coil</keyword>
<proteinExistence type="predicted"/>
<dbReference type="InterPro" id="IPR000163">
    <property type="entry name" value="Prohibitin"/>
</dbReference>
<keyword evidence="3" id="KW-0812">Transmembrane</keyword>
<evidence type="ECO:0000313" key="5">
    <source>
        <dbReference type="EMBL" id="MBC8543184.1"/>
    </source>
</evidence>
<feature type="compositionally biased region" description="Polar residues" evidence="2">
    <location>
        <begin position="272"/>
        <end position="282"/>
    </location>
</feature>
<feature type="compositionally biased region" description="Acidic residues" evidence="2">
    <location>
        <begin position="287"/>
        <end position="296"/>
    </location>
</feature>
<dbReference type="RefSeq" id="WP_177713491.1">
    <property type="nucleotide sequence ID" value="NZ_JACRSQ010000007.1"/>
</dbReference>
<feature type="coiled-coil region" evidence="1">
    <location>
        <begin position="190"/>
        <end position="235"/>
    </location>
</feature>
<feature type="region of interest" description="Disordered" evidence="2">
    <location>
        <begin position="272"/>
        <end position="296"/>
    </location>
</feature>
<keyword evidence="6" id="KW-1185">Reference proteome</keyword>
<keyword evidence="3" id="KW-0472">Membrane</keyword>
<name>A0A926I0H1_9FIRM</name>
<evidence type="ECO:0000256" key="1">
    <source>
        <dbReference type="SAM" id="Coils"/>
    </source>
</evidence>
<keyword evidence="3" id="KW-1133">Transmembrane helix</keyword>
<dbReference type="CDD" id="cd03401">
    <property type="entry name" value="SPFH_prohibitin"/>
    <property type="match status" value="1"/>
</dbReference>
<evidence type="ECO:0000313" key="6">
    <source>
        <dbReference type="Proteomes" id="UP000657006"/>
    </source>
</evidence>
<dbReference type="Proteomes" id="UP000657006">
    <property type="component" value="Unassembled WGS sequence"/>
</dbReference>
<dbReference type="SMART" id="SM00244">
    <property type="entry name" value="PHB"/>
    <property type="match status" value="1"/>
</dbReference>
<organism evidence="5 6">
    <name type="scientific">Bianquea renquensis</name>
    <dbReference type="NCBI Taxonomy" id="2763661"/>
    <lineage>
        <taxon>Bacteria</taxon>
        <taxon>Bacillati</taxon>
        <taxon>Bacillota</taxon>
        <taxon>Clostridia</taxon>
        <taxon>Eubacteriales</taxon>
        <taxon>Bianqueaceae</taxon>
        <taxon>Bianquea</taxon>
    </lineage>
</organism>
<dbReference type="Pfam" id="PF01145">
    <property type="entry name" value="Band_7"/>
    <property type="match status" value="1"/>
</dbReference>
<dbReference type="Gene3D" id="3.30.479.30">
    <property type="entry name" value="Band 7 domain"/>
    <property type="match status" value="1"/>
</dbReference>
<dbReference type="EMBL" id="JACRSQ010000007">
    <property type="protein sequence ID" value="MBC8543184.1"/>
    <property type="molecule type" value="Genomic_DNA"/>
</dbReference>
<gene>
    <name evidence="5" type="ORF">H8730_06475</name>
</gene>